<comment type="pathway">
    <text evidence="2">Glycan metabolism.</text>
</comment>
<dbReference type="GO" id="GO:0046556">
    <property type="term" value="F:alpha-L-arabinofuranosidase activity"/>
    <property type="evidence" value="ECO:0007669"/>
    <property type="project" value="UniProtKB-EC"/>
</dbReference>
<evidence type="ECO:0000259" key="9">
    <source>
        <dbReference type="SMART" id="SM00813"/>
    </source>
</evidence>
<dbReference type="PANTHER" id="PTHR43576">
    <property type="entry name" value="ALPHA-L-ARABINOFURANOSIDASE C-RELATED"/>
    <property type="match status" value="1"/>
</dbReference>
<dbReference type="GO" id="GO:0046373">
    <property type="term" value="P:L-arabinose metabolic process"/>
    <property type="evidence" value="ECO:0007669"/>
    <property type="project" value="InterPro"/>
</dbReference>
<keyword evidence="11" id="KW-1185">Reference proteome</keyword>
<dbReference type="Gene3D" id="3.20.20.80">
    <property type="entry name" value="Glycosidases"/>
    <property type="match status" value="1"/>
</dbReference>
<dbReference type="Proteomes" id="UP000266552">
    <property type="component" value="Chromosome"/>
</dbReference>
<dbReference type="InterPro" id="IPR055235">
    <property type="entry name" value="ASD1_cat"/>
</dbReference>
<reference evidence="10 11" key="1">
    <citation type="submission" date="2018-09" db="EMBL/GenBank/DDBJ databases">
        <title>Genome Sequence of Paenibacillus lautus Strain E7593-69, Azo Dye-Degrading Bacteria, Isolated from Commercial Tattoo Inks.</title>
        <authorList>
            <person name="Nho S.W."/>
            <person name="Kim S.-J."/>
            <person name="Kweon O."/>
            <person name="Cerniglia C.E."/>
        </authorList>
    </citation>
    <scope>NUCLEOTIDE SEQUENCE [LARGE SCALE GENOMIC DNA]</scope>
    <source>
        <strain evidence="10 11">E7593-69</strain>
    </source>
</reference>
<evidence type="ECO:0000256" key="2">
    <source>
        <dbReference type="ARBA" id="ARBA00004881"/>
    </source>
</evidence>
<dbReference type="Gene3D" id="2.60.40.1180">
    <property type="entry name" value="Golgi alpha-mannosidase II"/>
    <property type="match status" value="1"/>
</dbReference>
<evidence type="ECO:0000313" key="10">
    <source>
        <dbReference type="EMBL" id="AYB47822.1"/>
    </source>
</evidence>
<dbReference type="SMART" id="SM00813">
    <property type="entry name" value="Alpha-L-AF_C"/>
    <property type="match status" value="1"/>
</dbReference>
<name>A0A385TZ60_PAELA</name>
<keyword evidence="8" id="KW-0326">Glycosidase</keyword>
<evidence type="ECO:0000256" key="1">
    <source>
        <dbReference type="ARBA" id="ARBA00001462"/>
    </source>
</evidence>
<evidence type="ECO:0000256" key="4">
    <source>
        <dbReference type="ARBA" id="ARBA00011165"/>
    </source>
</evidence>
<dbReference type="SUPFAM" id="SSF51011">
    <property type="entry name" value="Glycosyl hydrolase domain"/>
    <property type="match status" value="1"/>
</dbReference>
<dbReference type="GO" id="GO:0000272">
    <property type="term" value="P:polysaccharide catabolic process"/>
    <property type="evidence" value="ECO:0007669"/>
    <property type="project" value="TreeGrafter"/>
</dbReference>
<proteinExistence type="inferred from homology"/>
<dbReference type="RefSeq" id="WP_119851197.1">
    <property type="nucleotide sequence ID" value="NZ_CP032412.1"/>
</dbReference>
<protein>
    <recommendedName>
        <fullName evidence="5">non-reducing end alpha-L-arabinofuranosidase</fullName>
        <ecNumber evidence="5">3.2.1.55</ecNumber>
    </recommendedName>
</protein>
<dbReference type="EMBL" id="CP032412">
    <property type="protein sequence ID" value="AYB47822.1"/>
    <property type="molecule type" value="Genomic_DNA"/>
</dbReference>
<dbReference type="EC" id="3.2.1.55" evidence="5"/>
<feature type="domain" description="Alpha-L-arabinofuranosidase C-terminal" evidence="9">
    <location>
        <begin position="299"/>
        <end position="488"/>
    </location>
</feature>
<evidence type="ECO:0000256" key="8">
    <source>
        <dbReference type="ARBA" id="ARBA00023295"/>
    </source>
</evidence>
<keyword evidence="6" id="KW-0378">Hydrolase</keyword>
<dbReference type="KEGG" id="plw:D5F53_14080"/>
<evidence type="ECO:0000256" key="6">
    <source>
        <dbReference type="ARBA" id="ARBA00022801"/>
    </source>
</evidence>
<accession>A0A385TZ60</accession>
<comment type="similarity">
    <text evidence="3">Belongs to the glycosyl hydrolase 51 family.</text>
</comment>
<gene>
    <name evidence="10" type="ORF">D5F53_14080</name>
</gene>
<keyword evidence="7" id="KW-0119">Carbohydrate metabolism</keyword>
<dbReference type="AlphaFoldDB" id="A0A385TZ60"/>
<dbReference type="Pfam" id="PF06964">
    <property type="entry name" value="Alpha-L-AF_C"/>
    <property type="match status" value="1"/>
</dbReference>
<sequence>MALLFIDSGRKYGKINKNVYGHFSEHLGRGIYGSIYVDENSPIPNIRGIRTDVVEALRHIRVPVLRWPGGCFAEYYNWKDGVGTDRKRIVNAGWGGVVEDNSFGTHEFLDLCEQIGCSAYIAANVGSGTPREVSEWIEYMTFDGDSPMANWRRQNGRHEPWKVEYIGIGNENWGCGGQMRPEYYADVYKQFNTYVRNYGNHRIFRVACGADGNDYVWTETLMREAGTHMNGLSLHYYTMPGYYKFDEYPEERKGPALEFDKPTYYRTLRRALYMDELITRHKHVMDRYDPKGEVSIIIDEWGTWYEVEPGTHPAFLFQQNSMRDAIVAGVSLNIFNAHSDRVQMANLAQLVNVLQSVILTEGEDMVLTPTYHVFDLYKGHQDSTLIESYIQPQLKGTSEAMVPALHVSASERADGRVHATVVNLSADESQQLHCVLDGQAFSSAEVRYISGTMTSHNAFGHPPQVEIKKMPVIPIKDNRLDMHLPACCVAEIVLS</sequence>
<evidence type="ECO:0000256" key="5">
    <source>
        <dbReference type="ARBA" id="ARBA00012670"/>
    </source>
</evidence>
<dbReference type="SUPFAM" id="SSF51445">
    <property type="entry name" value="(Trans)glycosidases"/>
    <property type="match status" value="1"/>
</dbReference>
<evidence type="ECO:0000313" key="11">
    <source>
        <dbReference type="Proteomes" id="UP000266552"/>
    </source>
</evidence>
<dbReference type="InterPro" id="IPR010720">
    <property type="entry name" value="Alpha-L-AF_C"/>
</dbReference>
<dbReference type="InterPro" id="IPR013780">
    <property type="entry name" value="Glyco_hydro_b"/>
</dbReference>
<evidence type="ECO:0000256" key="7">
    <source>
        <dbReference type="ARBA" id="ARBA00023277"/>
    </source>
</evidence>
<dbReference type="PANTHER" id="PTHR43576:SF2">
    <property type="entry name" value="INTRACELLULAR EXO-ALPHA-L-ARABINOFURANOSIDASE 2"/>
    <property type="match status" value="1"/>
</dbReference>
<comment type="subunit">
    <text evidence="4">Homohexamer; trimer of dimers.</text>
</comment>
<organism evidence="10 11">
    <name type="scientific">Paenibacillus lautus</name>
    <name type="common">Bacillus lautus</name>
    <dbReference type="NCBI Taxonomy" id="1401"/>
    <lineage>
        <taxon>Bacteria</taxon>
        <taxon>Bacillati</taxon>
        <taxon>Bacillota</taxon>
        <taxon>Bacilli</taxon>
        <taxon>Bacillales</taxon>
        <taxon>Paenibacillaceae</taxon>
        <taxon>Paenibacillus</taxon>
    </lineage>
</organism>
<dbReference type="InterPro" id="IPR017853">
    <property type="entry name" value="GH"/>
</dbReference>
<comment type="catalytic activity">
    <reaction evidence="1">
        <text>Hydrolysis of terminal non-reducing alpha-L-arabinofuranoside residues in alpha-L-arabinosides.</text>
        <dbReference type="EC" id="3.2.1.55"/>
    </reaction>
</comment>
<evidence type="ECO:0000256" key="3">
    <source>
        <dbReference type="ARBA" id="ARBA00007186"/>
    </source>
</evidence>
<dbReference type="Pfam" id="PF22848">
    <property type="entry name" value="ASD1_dom"/>
    <property type="match status" value="1"/>
</dbReference>